<keyword evidence="3" id="KW-1185">Reference proteome</keyword>
<feature type="chain" id="PRO_5007600086" description="Methyltransferase" evidence="1">
    <location>
        <begin position="30"/>
        <end position="270"/>
    </location>
</feature>
<dbReference type="eggNOG" id="COG4798">
    <property type="taxonomic scope" value="Bacteria"/>
</dbReference>
<dbReference type="Proteomes" id="UP000076131">
    <property type="component" value="Unassembled WGS sequence"/>
</dbReference>
<dbReference type="SUPFAM" id="SSF53335">
    <property type="entry name" value="S-adenosyl-L-methionine-dependent methyltransferases"/>
    <property type="match status" value="1"/>
</dbReference>
<dbReference type="InterPro" id="IPR029063">
    <property type="entry name" value="SAM-dependent_MTases_sf"/>
</dbReference>
<accession>A0A154QLD5</accession>
<dbReference type="EMBL" id="LVJS01000011">
    <property type="protein sequence ID" value="KZC25097.1"/>
    <property type="molecule type" value="Genomic_DNA"/>
</dbReference>
<organism evidence="2 3">
    <name type="scientific">Rhodanobacter thiooxydans</name>
    <dbReference type="NCBI Taxonomy" id="416169"/>
    <lineage>
        <taxon>Bacteria</taxon>
        <taxon>Pseudomonadati</taxon>
        <taxon>Pseudomonadota</taxon>
        <taxon>Gammaproteobacteria</taxon>
        <taxon>Lysobacterales</taxon>
        <taxon>Rhodanobacteraceae</taxon>
        <taxon>Rhodanobacter</taxon>
    </lineage>
</organism>
<dbReference type="RefSeq" id="WP_008438566.1">
    <property type="nucleotide sequence ID" value="NZ_LVJS01000011.1"/>
</dbReference>
<dbReference type="AlphaFoldDB" id="A0A154QLD5"/>
<sequence>MFRHTCKLLIPLLAALLLPVAASATSATAPDRTTAALQQAVNGHWRSDANRARDQYRHPLETLQFFGIKPDMTVIELAPGGGWYTEILAPFLHAHGHLVEAAPPSAAKFTAKLKADPAVYGHITKIIPFAPPDQVKLGADHSADMVLTFRNTHDWLNHSPATLDAVFKAAFNVLRHGGVFGVTEHRAKPFADSVESAGALHRLPEDYLIALALKTGFRVGGVSQINANPNDPEDINVHRLPPDLSGPDNEHAQMKAIGESDRMTLKFVKP</sequence>
<reference evidence="2 3" key="1">
    <citation type="journal article" date="2016" name="MBio">
        <title>Lateral Gene Transfer in a Heavy Metal-Contaminated-Groundwater Microbial Community.</title>
        <authorList>
            <person name="Hemme C.L."/>
            <person name="Green S.J."/>
            <person name="Rishishwar L."/>
            <person name="Prakash O."/>
            <person name="Pettenato A."/>
            <person name="Chakraborty R."/>
            <person name="Deutschbauer A.M."/>
            <person name="Van Nostrand J.D."/>
            <person name="Wu L."/>
            <person name="He Z."/>
            <person name="Jordan I.K."/>
            <person name="Hazen T.C."/>
            <person name="Arkin A.P."/>
            <person name="Kostka J.E."/>
            <person name="Zhou J."/>
        </authorList>
    </citation>
    <scope>NUCLEOTIDE SEQUENCE [LARGE SCALE GENOMIC DNA]</scope>
    <source>
        <strain evidence="2 3">FW104-T7</strain>
    </source>
</reference>
<dbReference type="STRING" id="416169.RHOFW104T7_05405"/>
<evidence type="ECO:0008006" key="4">
    <source>
        <dbReference type="Google" id="ProtNLM"/>
    </source>
</evidence>
<dbReference type="InterPro" id="IPR016980">
    <property type="entry name" value="S-AdoMet-dep_MeTrfase_Alr7345"/>
</dbReference>
<name>A0A154QLD5_9GAMM</name>
<feature type="signal peptide" evidence="1">
    <location>
        <begin position="1"/>
        <end position="29"/>
    </location>
</feature>
<evidence type="ECO:0000313" key="2">
    <source>
        <dbReference type="EMBL" id="KZC25097.1"/>
    </source>
</evidence>
<comment type="caution">
    <text evidence="2">The sequence shown here is derived from an EMBL/GenBank/DDBJ whole genome shotgun (WGS) entry which is preliminary data.</text>
</comment>
<evidence type="ECO:0000256" key="1">
    <source>
        <dbReference type="SAM" id="SignalP"/>
    </source>
</evidence>
<keyword evidence="1" id="KW-0732">Signal</keyword>
<protein>
    <recommendedName>
        <fullName evidence="4">Methyltransferase</fullName>
    </recommendedName>
</protein>
<dbReference type="CDD" id="cd02440">
    <property type="entry name" value="AdoMet_MTases"/>
    <property type="match status" value="1"/>
</dbReference>
<proteinExistence type="predicted"/>
<dbReference type="PIRSF" id="PIRSF031679">
    <property type="entry name" value="Mtase_Alr7345_prd"/>
    <property type="match status" value="1"/>
</dbReference>
<gene>
    <name evidence="2" type="ORF">RHOFW104T7_05405</name>
</gene>
<evidence type="ECO:0000313" key="3">
    <source>
        <dbReference type="Proteomes" id="UP000076131"/>
    </source>
</evidence>
<dbReference type="Gene3D" id="3.40.50.150">
    <property type="entry name" value="Vaccinia Virus protein VP39"/>
    <property type="match status" value="1"/>
</dbReference>